<feature type="region of interest" description="Disordered" evidence="2">
    <location>
        <begin position="761"/>
        <end position="902"/>
    </location>
</feature>
<dbReference type="CDD" id="cd02661">
    <property type="entry name" value="Peptidase_C19E"/>
    <property type="match status" value="1"/>
</dbReference>
<dbReference type="PANTHER" id="PTHR24006:SF784">
    <property type="entry name" value="OS02G0795000 PROTEIN"/>
    <property type="match status" value="1"/>
</dbReference>
<dbReference type="InterPro" id="IPR001394">
    <property type="entry name" value="Peptidase_C19_UCH"/>
</dbReference>
<evidence type="ECO:0000256" key="2">
    <source>
        <dbReference type="SAM" id="MobiDB-lite"/>
    </source>
</evidence>
<dbReference type="FunFam" id="3.90.70.10:FF:000078">
    <property type="entry name" value="Ubiquitin carboxyl-terminal hydrolase 23"/>
    <property type="match status" value="1"/>
</dbReference>
<dbReference type="PANTHER" id="PTHR24006">
    <property type="entry name" value="UBIQUITIN CARBOXYL-TERMINAL HYDROLASE"/>
    <property type="match status" value="1"/>
</dbReference>
<dbReference type="Gene3D" id="3.90.70.10">
    <property type="entry name" value="Cysteine proteinases"/>
    <property type="match status" value="1"/>
</dbReference>
<feature type="compositionally biased region" description="Basic and acidic residues" evidence="2">
    <location>
        <begin position="838"/>
        <end position="847"/>
    </location>
</feature>
<evidence type="ECO:0000256" key="1">
    <source>
        <dbReference type="ARBA" id="ARBA00009085"/>
    </source>
</evidence>
<dbReference type="Pfam" id="PF00443">
    <property type="entry name" value="UCH"/>
    <property type="match status" value="1"/>
</dbReference>
<evidence type="ECO:0000259" key="3">
    <source>
        <dbReference type="PROSITE" id="PS50235"/>
    </source>
</evidence>
<dbReference type="InterPro" id="IPR050164">
    <property type="entry name" value="Peptidase_C19"/>
</dbReference>
<feature type="region of interest" description="Disordered" evidence="2">
    <location>
        <begin position="914"/>
        <end position="935"/>
    </location>
</feature>
<feature type="compositionally biased region" description="Basic and acidic residues" evidence="2">
    <location>
        <begin position="810"/>
        <end position="821"/>
    </location>
</feature>
<organism evidence="4 5">
    <name type="scientific">Lolium multiflorum</name>
    <name type="common">Italian ryegrass</name>
    <name type="synonym">Lolium perenne subsp. multiflorum</name>
    <dbReference type="NCBI Taxonomy" id="4521"/>
    <lineage>
        <taxon>Eukaryota</taxon>
        <taxon>Viridiplantae</taxon>
        <taxon>Streptophyta</taxon>
        <taxon>Embryophyta</taxon>
        <taxon>Tracheophyta</taxon>
        <taxon>Spermatophyta</taxon>
        <taxon>Magnoliopsida</taxon>
        <taxon>Liliopsida</taxon>
        <taxon>Poales</taxon>
        <taxon>Poaceae</taxon>
        <taxon>BOP clade</taxon>
        <taxon>Pooideae</taxon>
        <taxon>Poodae</taxon>
        <taxon>Poeae</taxon>
        <taxon>Poeae Chloroplast Group 2 (Poeae type)</taxon>
        <taxon>Loliodinae</taxon>
        <taxon>Loliinae</taxon>
        <taxon>Lolium</taxon>
    </lineage>
</organism>
<dbReference type="PROSITE" id="PS50235">
    <property type="entry name" value="USP_3"/>
    <property type="match status" value="1"/>
</dbReference>
<name>A0AAD8VXI2_LOLMU</name>
<accession>A0AAD8VXI2</accession>
<proteinExistence type="inferred from homology"/>
<feature type="compositionally biased region" description="Polar residues" evidence="2">
    <location>
        <begin position="853"/>
        <end position="863"/>
    </location>
</feature>
<dbReference type="Proteomes" id="UP001231189">
    <property type="component" value="Unassembled WGS sequence"/>
</dbReference>
<dbReference type="GO" id="GO:0016579">
    <property type="term" value="P:protein deubiquitination"/>
    <property type="evidence" value="ECO:0007669"/>
    <property type="project" value="InterPro"/>
</dbReference>
<feature type="domain" description="USP" evidence="3">
    <location>
        <begin position="85"/>
        <end position="389"/>
    </location>
</feature>
<keyword evidence="5" id="KW-1185">Reference proteome</keyword>
<dbReference type="InterPro" id="IPR028889">
    <property type="entry name" value="USP"/>
</dbReference>
<evidence type="ECO:0000313" key="5">
    <source>
        <dbReference type="Proteomes" id="UP001231189"/>
    </source>
</evidence>
<dbReference type="InterPro" id="IPR038765">
    <property type="entry name" value="Papain-like_cys_pep_sf"/>
</dbReference>
<feature type="compositionally biased region" description="Polar residues" evidence="2">
    <location>
        <begin position="783"/>
        <end position="792"/>
    </location>
</feature>
<dbReference type="EMBL" id="JAUUTY010000006">
    <property type="protein sequence ID" value="KAK1620448.1"/>
    <property type="molecule type" value="Genomic_DNA"/>
</dbReference>
<gene>
    <name evidence="4" type="ORF">QYE76_025965</name>
</gene>
<evidence type="ECO:0000313" key="4">
    <source>
        <dbReference type="EMBL" id="KAK1620448.1"/>
    </source>
</evidence>
<dbReference type="PROSITE" id="PS00973">
    <property type="entry name" value="USP_2"/>
    <property type="match status" value="1"/>
</dbReference>
<dbReference type="GO" id="GO:0005634">
    <property type="term" value="C:nucleus"/>
    <property type="evidence" value="ECO:0007669"/>
    <property type="project" value="TreeGrafter"/>
</dbReference>
<dbReference type="GO" id="GO:0004843">
    <property type="term" value="F:cysteine-type deubiquitinase activity"/>
    <property type="evidence" value="ECO:0007669"/>
    <property type="project" value="InterPro"/>
</dbReference>
<dbReference type="SUPFAM" id="SSF54001">
    <property type="entry name" value="Cysteine proteinases"/>
    <property type="match status" value="1"/>
</dbReference>
<dbReference type="AlphaFoldDB" id="A0AAD8VXI2"/>
<dbReference type="PROSITE" id="PS00972">
    <property type="entry name" value="USP_1"/>
    <property type="match status" value="1"/>
</dbReference>
<feature type="compositionally biased region" description="Basic and acidic residues" evidence="2">
    <location>
        <begin position="864"/>
        <end position="883"/>
    </location>
</feature>
<feature type="compositionally biased region" description="Basic residues" evidence="2">
    <location>
        <begin position="761"/>
        <end position="772"/>
    </location>
</feature>
<protein>
    <recommendedName>
        <fullName evidence="3">USP domain-containing protein</fullName>
    </recommendedName>
</protein>
<comment type="similarity">
    <text evidence="1">Belongs to the peptidase C19 family.</text>
</comment>
<feature type="compositionally biased region" description="Polar residues" evidence="2">
    <location>
        <begin position="916"/>
        <end position="931"/>
    </location>
</feature>
<sequence>MGEAAAAEAQGAVLHRRIEFRAATTQQHHAAAGGAGGFRVETLYQGDDRGLAAAAARSEGRDKGESSGFDAELAAARVYLRRIGAGLRNLGNTCYLNSVLQCLTYTEPFVAYLQSGKHKSSCRTAGFCALCALQNHVRCALESTGKILTPLQFVRNLRCISRSFRNSRQEDAHELMVNLLESMHKCCLPSGIPSQSPSAYEKSLVHRIFGGSLRSQVRCANCSHCSSKFDPFLDLSLEIADSATLVKALQKFTEEEVLDGGEEQYNCQSCKRKVVAKKRFTIDKAPDVLTIHLKRFSPFNPRHKINKKVDFQPTLNLKPFVSNSEDMDFRYSLYGVLVHAGWNTQSGHYYCFVRTSSGLWHNLDDNQVRQVREADVLRQKAYMLFYVRDRVRSSVMNTNFIEKKVISEKIACMNDSLRNGLREATLNVSPFINGDMKSQKQNLDNGHPTIVGDSSRGQCSRNPSSIEVLEAAAVQNNGMISVQKALCVQPDTVATLSINTNKTTSDSQSEIISPPYLFGKSTLDISKAAASAQEVKTKDTAVPDGTVSCCDEAKAAAESVKQHDEIVMDKELPAEHIDAISNPVEQTSVQTNTAEGGQATLKELSMKDTDHITNAEEPFSVQNNNLEAVQVNPLKQICSEDSAQVICSEVSAHAICSEASAQATCSEEVSAQATCSEVSAQAICSEVSAQATCSGNSAQAICSEDSAQAICSEDSTKVLDQVPCHDNPNTVTDLKSSKQVAYSTARLLFVSKHSLLAVLKQHKKRKHKRATRRPIDNDELVTDDQQPSTSETVLRVISCKSHRRRKRSHEKSSSDNGDKMNSKKPHLAEPSSSTADLPMDRKDDKDALLGSTELPSSHASSVTDQHDNRSHEKSSSDNDDKMNSKKPHLAEPSSSTADLPMDRKDDKDALVASAKLPSSHTSSVTDQNDSRNCAHPNEVVSRHFDLLTRGLGEITVQRWDDIDMPNTKSTKFSCPRTNIIGYVPDQWDEEYDRGKMKKVRKPKEEEFGGPNPFQEAANIRSRLRKRFKCDQDRWGNQPRRI</sequence>
<dbReference type="GO" id="GO:0005829">
    <property type="term" value="C:cytosol"/>
    <property type="evidence" value="ECO:0007669"/>
    <property type="project" value="TreeGrafter"/>
</dbReference>
<dbReference type="InterPro" id="IPR018200">
    <property type="entry name" value="USP_CS"/>
</dbReference>
<comment type="caution">
    <text evidence="4">The sequence shown here is derived from an EMBL/GenBank/DDBJ whole genome shotgun (WGS) entry which is preliminary data.</text>
</comment>
<feature type="compositionally biased region" description="Basic residues" evidence="2">
    <location>
        <begin position="800"/>
        <end position="809"/>
    </location>
</feature>
<reference evidence="4" key="1">
    <citation type="submission" date="2023-07" db="EMBL/GenBank/DDBJ databases">
        <title>A chromosome-level genome assembly of Lolium multiflorum.</title>
        <authorList>
            <person name="Chen Y."/>
            <person name="Copetti D."/>
            <person name="Kolliker R."/>
            <person name="Studer B."/>
        </authorList>
    </citation>
    <scope>NUCLEOTIDE SEQUENCE</scope>
    <source>
        <strain evidence="4">02402/16</strain>
        <tissue evidence="4">Leaf</tissue>
    </source>
</reference>
<feature type="region of interest" description="Disordered" evidence="2">
    <location>
        <begin position="1000"/>
        <end position="1020"/>
    </location>
</feature>